<proteinExistence type="inferred from homology"/>
<organism evidence="7 8">
    <name type="scientific">Massilia eurypsychrophila</name>
    <dbReference type="NCBI Taxonomy" id="1485217"/>
    <lineage>
        <taxon>Bacteria</taxon>
        <taxon>Pseudomonadati</taxon>
        <taxon>Pseudomonadota</taxon>
        <taxon>Betaproteobacteria</taxon>
        <taxon>Burkholderiales</taxon>
        <taxon>Oxalobacteraceae</taxon>
        <taxon>Telluria group</taxon>
        <taxon>Massilia</taxon>
    </lineage>
</organism>
<comment type="similarity">
    <text evidence="3">Belongs to the methyl-accepting chemotaxis (MCP) protein family.</text>
</comment>
<dbReference type="CDD" id="cd19411">
    <property type="entry name" value="MCP2201-like_sensor"/>
    <property type="match status" value="1"/>
</dbReference>
<dbReference type="OrthoDB" id="8576332at2"/>
<dbReference type="GO" id="GO:0007165">
    <property type="term" value="P:signal transduction"/>
    <property type="evidence" value="ECO:0007669"/>
    <property type="project" value="UniProtKB-KW"/>
</dbReference>
<evidence type="ECO:0000256" key="1">
    <source>
        <dbReference type="ARBA" id="ARBA00004370"/>
    </source>
</evidence>
<dbReference type="PROSITE" id="PS50885">
    <property type="entry name" value="HAMP"/>
    <property type="match status" value="1"/>
</dbReference>
<dbReference type="InterPro" id="IPR051310">
    <property type="entry name" value="MCP_chemotaxis"/>
</dbReference>
<keyword evidence="4" id="KW-0807">Transducer</keyword>
<evidence type="ECO:0000256" key="3">
    <source>
        <dbReference type="ARBA" id="ARBA00029447"/>
    </source>
</evidence>
<dbReference type="PROSITE" id="PS50111">
    <property type="entry name" value="CHEMOTAXIS_TRANSDUC_2"/>
    <property type="match status" value="1"/>
</dbReference>
<evidence type="ECO:0000313" key="7">
    <source>
        <dbReference type="EMBL" id="PIL45120.1"/>
    </source>
</evidence>
<keyword evidence="2" id="KW-0488">Methylation</keyword>
<reference evidence="7 8" key="1">
    <citation type="submission" date="2017-10" db="EMBL/GenBank/DDBJ databases">
        <title>Massilia psychrophilum sp. nov., a novel purple-pigmented bacterium isolated from Tianshan glacier, Xinjiang Municipality, China.</title>
        <authorList>
            <person name="Wang H."/>
        </authorList>
    </citation>
    <scope>NUCLEOTIDE SEQUENCE [LARGE SCALE GENOMIC DNA]</scope>
    <source>
        <strain evidence="7 8">JCM 30074</strain>
    </source>
</reference>
<dbReference type="Proteomes" id="UP000230390">
    <property type="component" value="Unassembled WGS sequence"/>
</dbReference>
<comment type="caution">
    <text evidence="7">The sequence shown here is derived from an EMBL/GenBank/DDBJ whole genome shotgun (WGS) entry which is preliminary data.</text>
</comment>
<dbReference type="SUPFAM" id="SSF58104">
    <property type="entry name" value="Methyl-accepting chemotaxis protein (MCP) signaling domain"/>
    <property type="match status" value="1"/>
</dbReference>
<dbReference type="AlphaFoldDB" id="A0A2G8TGE5"/>
<dbReference type="FunFam" id="1.10.287.950:FF:000001">
    <property type="entry name" value="Methyl-accepting chemotaxis sensory transducer"/>
    <property type="match status" value="1"/>
</dbReference>
<dbReference type="SMART" id="SM00304">
    <property type="entry name" value="HAMP"/>
    <property type="match status" value="1"/>
</dbReference>
<dbReference type="CDD" id="cd06225">
    <property type="entry name" value="HAMP"/>
    <property type="match status" value="1"/>
</dbReference>
<dbReference type="Gene3D" id="1.10.287.950">
    <property type="entry name" value="Methyl-accepting chemotaxis protein"/>
    <property type="match status" value="1"/>
</dbReference>
<evidence type="ECO:0000259" key="6">
    <source>
        <dbReference type="PROSITE" id="PS50885"/>
    </source>
</evidence>
<dbReference type="GO" id="GO:0005886">
    <property type="term" value="C:plasma membrane"/>
    <property type="evidence" value="ECO:0007669"/>
    <property type="project" value="TreeGrafter"/>
</dbReference>
<name>A0A2G8TGE5_9BURK</name>
<dbReference type="PANTHER" id="PTHR43531">
    <property type="entry name" value="PROTEIN ICFG"/>
    <property type="match status" value="1"/>
</dbReference>
<dbReference type="Pfam" id="PF00015">
    <property type="entry name" value="MCPsignal"/>
    <property type="match status" value="1"/>
</dbReference>
<dbReference type="PRINTS" id="PR00260">
    <property type="entry name" value="CHEMTRNSDUCR"/>
</dbReference>
<dbReference type="PANTHER" id="PTHR43531:SF14">
    <property type="entry name" value="METHYL-ACCEPTING CHEMOTAXIS PROTEIN I-RELATED"/>
    <property type="match status" value="1"/>
</dbReference>
<evidence type="ECO:0000313" key="8">
    <source>
        <dbReference type="Proteomes" id="UP000230390"/>
    </source>
</evidence>
<dbReference type="InterPro" id="IPR004089">
    <property type="entry name" value="MCPsignal_dom"/>
</dbReference>
<dbReference type="GO" id="GO:0006935">
    <property type="term" value="P:chemotaxis"/>
    <property type="evidence" value="ECO:0007669"/>
    <property type="project" value="InterPro"/>
</dbReference>
<accession>A0A2G8TGE5</accession>
<dbReference type="SMART" id="SM00283">
    <property type="entry name" value="MA"/>
    <property type="match status" value="1"/>
</dbReference>
<gene>
    <name evidence="7" type="ORF">CR105_11705</name>
</gene>
<comment type="subcellular location">
    <subcellularLocation>
        <location evidence="1">Membrane</location>
    </subcellularLocation>
</comment>
<evidence type="ECO:0000256" key="4">
    <source>
        <dbReference type="PROSITE-ProRule" id="PRU00284"/>
    </source>
</evidence>
<dbReference type="InterPro" id="IPR003660">
    <property type="entry name" value="HAMP_dom"/>
</dbReference>
<keyword evidence="8" id="KW-1185">Reference proteome</keyword>
<protein>
    <submittedName>
        <fullName evidence="7">Methyl-accepting chemotaxis protein</fullName>
    </submittedName>
</protein>
<dbReference type="Pfam" id="PF00672">
    <property type="entry name" value="HAMP"/>
    <property type="match status" value="1"/>
</dbReference>
<evidence type="ECO:0000256" key="2">
    <source>
        <dbReference type="ARBA" id="ARBA00022481"/>
    </source>
</evidence>
<dbReference type="CDD" id="cd11386">
    <property type="entry name" value="MCP_signal"/>
    <property type="match status" value="1"/>
</dbReference>
<dbReference type="EMBL" id="PDOC01000005">
    <property type="protein sequence ID" value="PIL45120.1"/>
    <property type="molecule type" value="Genomic_DNA"/>
</dbReference>
<evidence type="ECO:0000259" key="5">
    <source>
        <dbReference type="PROSITE" id="PS50111"/>
    </source>
</evidence>
<dbReference type="InterPro" id="IPR047347">
    <property type="entry name" value="YvaQ-like_sensor"/>
</dbReference>
<sequence>MGHAMNISDLKIGQRLNLSFALTIALLAVVVAVGASRLATISADIDVTLNQHYQRVSELNRIKGTLERQSRHLRNALLLGDGVPARAELDAVDQLGTEAARELNQLGARLSLPQAQALYARIGAAGAAFATERDQVVTLARAGQKDQAGALLVAAMAAKQQGHIDAIDALIALQSGLMHAAGAHAVDSASLASKTMIVLGVLGGALSMLTAWFITRGIVAPIRHAVKVARTVASGDLSSRIEVRSKDEVGQLSAALKEMNDSLARIVGQVRGGTDTIGQAASEIAAGNEDLSNRTEQQAGTLEETAASMEQITGAVRQNAESARLAETLALSASTLAGQGGAVVAQVVTTMESIDAGSRKIADIIGVIDSIAFQTNILALNAAVEAARAGEQGRGFAVVAGEVRTLAQRSAAAAHDIKRLIADSASEVDAGARLVGEAGRTMAAIVASIGRVSSIVSDIAAASGEQLDGIVDVNAALAQIDQVTQQNAALVEEAAAAAGSMRQQAGELSRAVGIFTLTAAPRKSAAVVALAVAAAPASVLAQRPQRLERRA</sequence>
<dbReference type="InterPro" id="IPR024478">
    <property type="entry name" value="HlyB_4HB_MCP"/>
</dbReference>
<dbReference type="GO" id="GO:0004888">
    <property type="term" value="F:transmembrane signaling receptor activity"/>
    <property type="evidence" value="ECO:0007669"/>
    <property type="project" value="InterPro"/>
</dbReference>
<feature type="domain" description="HAMP" evidence="6">
    <location>
        <begin position="216"/>
        <end position="268"/>
    </location>
</feature>
<dbReference type="Pfam" id="PF12729">
    <property type="entry name" value="4HB_MCP_1"/>
    <property type="match status" value="1"/>
</dbReference>
<dbReference type="InterPro" id="IPR004090">
    <property type="entry name" value="Chemotax_Me-accpt_rcpt"/>
</dbReference>
<feature type="domain" description="Methyl-accepting transducer" evidence="5">
    <location>
        <begin position="273"/>
        <end position="502"/>
    </location>
</feature>